<comment type="caution">
    <text evidence="2">The sequence shown here is derived from an EMBL/GenBank/DDBJ whole genome shotgun (WGS) entry which is preliminary data.</text>
</comment>
<sequence>MLDEFSYKESRRMWYLLSENSLETGLREMNTYIEVWEMNELGIKHEMIAVYVEVDRKDYDYDDDASHNVDGVVAKDGGLAVDGGVVMDSVLAVDGGIAMDNEDEDDTKYCPLKKEESDASSSANDKYNSDNDNEEFLPDHILRIT</sequence>
<organism evidence="2 3">
    <name type="scientific">Punica granatum</name>
    <name type="common">Pomegranate</name>
    <dbReference type="NCBI Taxonomy" id="22663"/>
    <lineage>
        <taxon>Eukaryota</taxon>
        <taxon>Viridiplantae</taxon>
        <taxon>Streptophyta</taxon>
        <taxon>Embryophyta</taxon>
        <taxon>Tracheophyta</taxon>
        <taxon>Spermatophyta</taxon>
        <taxon>Magnoliopsida</taxon>
        <taxon>eudicotyledons</taxon>
        <taxon>Gunneridae</taxon>
        <taxon>Pentapetalae</taxon>
        <taxon>rosids</taxon>
        <taxon>malvids</taxon>
        <taxon>Myrtales</taxon>
        <taxon>Lythraceae</taxon>
        <taxon>Punica</taxon>
    </lineage>
</organism>
<dbReference type="Proteomes" id="UP000233551">
    <property type="component" value="Unassembled WGS sequence"/>
</dbReference>
<gene>
    <name evidence="2" type="ORF">CRG98_008530</name>
</gene>
<keyword evidence="3" id="KW-1185">Reference proteome</keyword>
<feature type="region of interest" description="Disordered" evidence="1">
    <location>
        <begin position="97"/>
        <end position="145"/>
    </location>
</feature>
<proteinExistence type="predicted"/>
<evidence type="ECO:0000313" key="2">
    <source>
        <dbReference type="EMBL" id="PKI71065.1"/>
    </source>
</evidence>
<dbReference type="AlphaFoldDB" id="A0A2I0KRE2"/>
<protein>
    <submittedName>
        <fullName evidence="2">Uncharacterized protein</fullName>
    </submittedName>
</protein>
<reference evidence="2 3" key="1">
    <citation type="submission" date="2017-11" db="EMBL/GenBank/DDBJ databases">
        <title>De-novo sequencing of pomegranate (Punica granatum L.) genome.</title>
        <authorList>
            <person name="Akparov Z."/>
            <person name="Amiraslanov A."/>
            <person name="Hajiyeva S."/>
            <person name="Abbasov M."/>
            <person name="Kaur K."/>
            <person name="Hamwieh A."/>
            <person name="Solovyev V."/>
            <person name="Salamov A."/>
            <person name="Braich B."/>
            <person name="Kosarev P."/>
            <person name="Mahmoud A."/>
            <person name="Hajiyev E."/>
            <person name="Babayeva S."/>
            <person name="Izzatullayeva V."/>
            <person name="Mammadov A."/>
            <person name="Mammadov A."/>
            <person name="Sharifova S."/>
            <person name="Ojaghi J."/>
            <person name="Eynullazada K."/>
            <person name="Bayramov B."/>
            <person name="Abdulazimova A."/>
            <person name="Shahmuradov I."/>
        </authorList>
    </citation>
    <scope>NUCLEOTIDE SEQUENCE [LARGE SCALE GENOMIC DNA]</scope>
    <source>
        <strain evidence="3">cv. AG2017</strain>
        <tissue evidence="2">Leaf</tissue>
    </source>
</reference>
<name>A0A2I0KRE2_PUNGR</name>
<accession>A0A2I0KRE2</accession>
<evidence type="ECO:0000313" key="3">
    <source>
        <dbReference type="Proteomes" id="UP000233551"/>
    </source>
</evidence>
<evidence type="ECO:0000256" key="1">
    <source>
        <dbReference type="SAM" id="MobiDB-lite"/>
    </source>
</evidence>
<dbReference type="EMBL" id="PGOL01000407">
    <property type="protein sequence ID" value="PKI71065.1"/>
    <property type="molecule type" value="Genomic_DNA"/>
</dbReference>